<comment type="subcellular location">
    <subcellularLocation>
        <location evidence="1">Nucleus</location>
    </subcellularLocation>
</comment>
<dbReference type="InterPro" id="IPR036638">
    <property type="entry name" value="HLH_DNA-bd_sf"/>
</dbReference>
<protein>
    <recommendedName>
        <fullName evidence="6">BHLH domain-containing protein</fullName>
    </recommendedName>
</protein>
<dbReference type="InterPro" id="IPR045847">
    <property type="entry name" value="AIG1-like"/>
</dbReference>
<dbReference type="GO" id="GO:0003677">
    <property type="term" value="F:DNA binding"/>
    <property type="evidence" value="ECO:0007669"/>
    <property type="project" value="UniProtKB-KW"/>
</dbReference>
<comment type="caution">
    <text evidence="7">The sequence shown here is derived from an EMBL/GenBank/DDBJ whole genome shotgun (WGS) entry which is preliminary data.</text>
</comment>
<evidence type="ECO:0000256" key="2">
    <source>
        <dbReference type="ARBA" id="ARBA00023015"/>
    </source>
</evidence>
<dbReference type="Proteomes" id="UP001279734">
    <property type="component" value="Unassembled WGS sequence"/>
</dbReference>
<dbReference type="EMBL" id="BSYO01000012">
    <property type="protein sequence ID" value="GMH12621.1"/>
    <property type="molecule type" value="Genomic_DNA"/>
</dbReference>
<evidence type="ECO:0000313" key="7">
    <source>
        <dbReference type="EMBL" id="GMH12621.1"/>
    </source>
</evidence>
<dbReference type="PANTHER" id="PTHR45844:SF3">
    <property type="entry name" value="BHLH DOMAIN-CONTAINING PROTEIN"/>
    <property type="match status" value="1"/>
</dbReference>
<feature type="domain" description="BHLH" evidence="6">
    <location>
        <begin position="111"/>
        <end position="160"/>
    </location>
</feature>
<proteinExistence type="predicted"/>
<keyword evidence="5" id="KW-0539">Nucleus</keyword>
<evidence type="ECO:0000313" key="8">
    <source>
        <dbReference type="Proteomes" id="UP001279734"/>
    </source>
</evidence>
<keyword evidence="8" id="KW-1185">Reference proteome</keyword>
<keyword evidence="3" id="KW-0238">DNA-binding</keyword>
<accession>A0AAD3SL85</accession>
<name>A0AAD3SL85_NEPGR</name>
<dbReference type="GO" id="GO:0046983">
    <property type="term" value="F:protein dimerization activity"/>
    <property type="evidence" value="ECO:0007669"/>
    <property type="project" value="InterPro"/>
</dbReference>
<evidence type="ECO:0000259" key="6">
    <source>
        <dbReference type="PROSITE" id="PS50888"/>
    </source>
</evidence>
<keyword evidence="4" id="KW-0804">Transcription</keyword>
<dbReference type="Gene3D" id="4.10.280.10">
    <property type="entry name" value="Helix-loop-helix DNA-binding domain"/>
    <property type="match status" value="1"/>
</dbReference>
<dbReference type="SUPFAM" id="SSF47459">
    <property type="entry name" value="HLH, helix-loop-helix DNA-binding domain"/>
    <property type="match status" value="1"/>
</dbReference>
<keyword evidence="2" id="KW-0805">Transcription regulation</keyword>
<evidence type="ECO:0000256" key="5">
    <source>
        <dbReference type="ARBA" id="ARBA00023242"/>
    </source>
</evidence>
<dbReference type="GO" id="GO:0005634">
    <property type="term" value="C:nucleus"/>
    <property type="evidence" value="ECO:0007669"/>
    <property type="project" value="UniProtKB-SubCell"/>
</dbReference>
<dbReference type="PROSITE" id="PS50888">
    <property type="entry name" value="BHLH"/>
    <property type="match status" value="1"/>
</dbReference>
<gene>
    <name evidence="7" type="ORF">Nepgr_014462</name>
</gene>
<reference evidence="7" key="1">
    <citation type="submission" date="2023-05" db="EMBL/GenBank/DDBJ databases">
        <title>Nepenthes gracilis genome sequencing.</title>
        <authorList>
            <person name="Fukushima K."/>
        </authorList>
    </citation>
    <scope>NUCLEOTIDE SEQUENCE</scope>
    <source>
        <strain evidence="7">SING2019-196</strain>
    </source>
</reference>
<dbReference type="InterPro" id="IPR011598">
    <property type="entry name" value="bHLH_dom"/>
</dbReference>
<evidence type="ECO:0000256" key="4">
    <source>
        <dbReference type="ARBA" id="ARBA00023163"/>
    </source>
</evidence>
<evidence type="ECO:0000256" key="3">
    <source>
        <dbReference type="ARBA" id="ARBA00023125"/>
    </source>
</evidence>
<organism evidence="7 8">
    <name type="scientific">Nepenthes gracilis</name>
    <name type="common">Slender pitcher plant</name>
    <dbReference type="NCBI Taxonomy" id="150966"/>
    <lineage>
        <taxon>Eukaryota</taxon>
        <taxon>Viridiplantae</taxon>
        <taxon>Streptophyta</taxon>
        <taxon>Embryophyta</taxon>
        <taxon>Tracheophyta</taxon>
        <taxon>Spermatophyta</taxon>
        <taxon>Magnoliopsida</taxon>
        <taxon>eudicotyledons</taxon>
        <taxon>Gunneridae</taxon>
        <taxon>Pentapetalae</taxon>
        <taxon>Caryophyllales</taxon>
        <taxon>Nepenthaceae</taxon>
        <taxon>Nepenthes</taxon>
    </lineage>
</organism>
<dbReference type="SMART" id="SM00353">
    <property type="entry name" value="HLH"/>
    <property type="match status" value="1"/>
</dbReference>
<sequence>MKPNKDEAVHVSPAARSQIIGFLPMKVPMKNNLLPGRSRRTAHLIWRKLMNSNSEFPNSFERVSESSSGSPTILSGSASLVLDSEKGELVKAPVAFGRDRAAAAAAAKTAAALKNHSEAEKRRRERINGHLATLRSLVPGASQMDKASLLAKVINHLKGLKKNAAEAMGGLIIPLDADEVIIEELSDVSDRTGFSIKASICCDYRCEILSDLRQALDSLHLRMVSAEIATLNGRMKNIFVMTAFEEAAAIEDIEDYKYLSSSCVHQALKSVLEKFSSSKQLSSRDLLSNKRRRVSFLNYSSSY</sequence>
<dbReference type="PANTHER" id="PTHR45844">
    <property type="entry name" value="TRANSCRIPTION FACTOR BHLH30"/>
    <property type="match status" value="1"/>
</dbReference>
<dbReference type="AlphaFoldDB" id="A0AAD3SL85"/>
<dbReference type="GO" id="GO:0003700">
    <property type="term" value="F:DNA-binding transcription factor activity"/>
    <property type="evidence" value="ECO:0007669"/>
    <property type="project" value="InterPro"/>
</dbReference>
<evidence type="ECO:0000256" key="1">
    <source>
        <dbReference type="ARBA" id="ARBA00004123"/>
    </source>
</evidence>
<dbReference type="Pfam" id="PF00010">
    <property type="entry name" value="HLH"/>
    <property type="match status" value="1"/>
</dbReference>